<dbReference type="EMBL" id="FOEL01000039">
    <property type="protein sequence ID" value="SER90023.1"/>
    <property type="molecule type" value="Genomic_DNA"/>
</dbReference>
<evidence type="ECO:0000313" key="3">
    <source>
        <dbReference type="Proteomes" id="UP000199410"/>
    </source>
</evidence>
<comment type="caution">
    <text evidence="2">The sequence shown here is derived from an EMBL/GenBank/DDBJ whole genome shotgun (WGS) entry which is preliminary data.</text>
</comment>
<dbReference type="Proteomes" id="UP000199410">
    <property type="component" value="Unassembled WGS sequence"/>
</dbReference>
<evidence type="ECO:0000256" key="1">
    <source>
        <dbReference type="SAM" id="Phobius"/>
    </source>
</evidence>
<accession>A0A1H9T073</accession>
<gene>
    <name evidence="2" type="ORF">SAMN02787113_04858</name>
</gene>
<protein>
    <submittedName>
        <fullName evidence="2">Uncharacterized protein</fullName>
    </submittedName>
</protein>
<keyword evidence="1" id="KW-1133">Transmembrane helix</keyword>
<feature type="transmembrane region" description="Helical" evidence="1">
    <location>
        <begin position="7"/>
        <end position="27"/>
    </location>
</feature>
<organism evidence="2 3">
    <name type="scientific">Lysinibacillus fusiformis</name>
    <dbReference type="NCBI Taxonomy" id="28031"/>
    <lineage>
        <taxon>Bacteria</taxon>
        <taxon>Bacillati</taxon>
        <taxon>Bacillota</taxon>
        <taxon>Bacilli</taxon>
        <taxon>Bacillales</taxon>
        <taxon>Bacillaceae</taxon>
        <taxon>Lysinibacillus</taxon>
    </lineage>
</organism>
<sequence>MSNLKGAILAMALWVGVVFPFLLSFGIDSLQQRAYLSTTEKMAELLRQEGGVSDRVQQVANNLKGKGYIVTFSKPSLVQFGEEIVIRYQYEYENVRGKQKLDTQNKVVIAKRIVAGGGSTPPKLPQKYTVTTPESLNANGEYTFRIPGLNNLLRVTSNTGDTEIVRVNGEEVTVKVSKGNVSKKVQTGGEYIPADTKFVTEQKALDYNKDGYKGTLQLYDKIPSSSKKVVDYELPHLGRMQYSCQNGQWEKEGYSASLNSYTKYSDSEGYEGYIGEKYGGTFEKIEMDYDTVMSNPEYVDEYGLLYNTGQKVNLKSPCSKEIYPEEGVHLEEDWMELQASGIKYFVVGKLLYSGTVQRPEVSLYQGNVTRPEKDTRTYNNYYQYQLDFEYMSN</sequence>
<keyword evidence="1" id="KW-0472">Membrane</keyword>
<evidence type="ECO:0000313" key="2">
    <source>
        <dbReference type="EMBL" id="SER90023.1"/>
    </source>
</evidence>
<proteinExistence type="predicted"/>
<name>A0A1H9T073_9BACI</name>
<dbReference type="RefSeq" id="WP_089987441.1">
    <property type="nucleotide sequence ID" value="NZ_FMVP01000040.1"/>
</dbReference>
<reference evidence="2 3" key="1">
    <citation type="submission" date="2016-10" db="EMBL/GenBank/DDBJ databases">
        <authorList>
            <person name="Varghese N."/>
            <person name="Submissions S."/>
        </authorList>
    </citation>
    <scope>NUCLEOTIDE SEQUENCE [LARGE SCALE GENOMIC DNA]</scope>
    <source>
        <strain evidence="2 3">TC-13</strain>
    </source>
</reference>
<dbReference type="AlphaFoldDB" id="A0A1H9T073"/>
<keyword evidence="1" id="KW-0812">Transmembrane</keyword>